<evidence type="ECO:0000313" key="2">
    <source>
        <dbReference type="RefSeq" id="XP_011308407.1"/>
    </source>
</evidence>
<dbReference type="AlphaFoldDB" id="A0A9R1TFV5"/>
<keyword evidence="1" id="KW-1185">Reference proteome</keyword>
<dbReference type="OrthoDB" id="10072022at2759"/>
<protein>
    <submittedName>
        <fullName evidence="2">Uncharacterized protein isoform X2</fullName>
    </submittedName>
</protein>
<gene>
    <name evidence="2" type="primary">LOC105269672</name>
</gene>
<evidence type="ECO:0000313" key="1">
    <source>
        <dbReference type="Proteomes" id="UP000694866"/>
    </source>
</evidence>
<dbReference type="RefSeq" id="XP_011308407.1">
    <property type="nucleotide sequence ID" value="XM_011310105.1"/>
</dbReference>
<name>A0A9R1TFV5_9HYME</name>
<dbReference type="Proteomes" id="UP000694866">
    <property type="component" value="Unplaced"/>
</dbReference>
<proteinExistence type="predicted"/>
<organism evidence="1 2">
    <name type="scientific">Fopius arisanus</name>
    <dbReference type="NCBI Taxonomy" id="64838"/>
    <lineage>
        <taxon>Eukaryota</taxon>
        <taxon>Metazoa</taxon>
        <taxon>Ecdysozoa</taxon>
        <taxon>Arthropoda</taxon>
        <taxon>Hexapoda</taxon>
        <taxon>Insecta</taxon>
        <taxon>Pterygota</taxon>
        <taxon>Neoptera</taxon>
        <taxon>Endopterygota</taxon>
        <taxon>Hymenoptera</taxon>
        <taxon>Apocrita</taxon>
        <taxon>Ichneumonoidea</taxon>
        <taxon>Braconidae</taxon>
        <taxon>Opiinae</taxon>
        <taxon>Fopius</taxon>
    </lineage>
</organism>
<dbReference type="GeneID" id="105269672"/>
<reference evidence="2" key="1">
    <citation type="submission" date="2025-08" db="UniProtKB">
        <authorList>
            <consortium name="RefSeq"/>
        </authorList>
    </citation>
    <scope>IDENTIFICATION</scope>
    <source>
        <strain evidence="2">USDA-PBARC FA_bdor</strain>
        <tissue evidence="2">Whole organism</tissue>
    </source>
</reference>
<accession>A0A9R1TFV5</accession>
<sequence>MDSIAFFSKIGETLVSELQNDEEKTIGKSWMEKIGEVEENEQRVRFMKMLIFCLQKNLLKTPLAQSVPEDRQRMTQTLENAMKFPESQKKDSRCSQGKLKEIYTATSGDLHEYFAVQEIDDEFMHGYYGISCDEPFFKNPWETSDVDAVLNEKFITSDIDDILVEEKSPEVDDKVKELCQCRNKAKPKVSIESRPTWGRYRYMERLIDQSPYTVGDLEVTEIDAMLHNFRDPRRKPRNH</sequence>